<dbReference type="Pfam" id="PF03401">
    <property type="entry name" value="TctC"/>
    <property type="match status" value="1"/>
</dbReference>
<comment type="similarity">
    <text evidence="1">Belongs to the UPF0065 (bug) family.</text>
</comment>
<evidence type="ECO:0000256" key="1">
    <source>
        <dbReference type="ARBA" id="ARBA00006987"/>
    </source>
</evidence>
<dbReference type="InterPro" id="IPR005064">
    <property type="entry name" value="BUG"/>
</dbReference>
<dbReference type="EMBL" id="SACT01000007">
    <property type="protein sequence ID" value="RVT49817.1"/>
    <property type="molecule type" value="Genomic_DNA"/>
</dbReference>
<dbReference type="PANTHER" id="PTHR42928:SF5">
    <property type="entry name" value="BLR1237 PROTEIN"/>
    <property type="match status" value="1"/>
</dbReference>
<dbReference type="PROSITE" id="PS51318">
    <property type="entry name" value="TAT"/>
    <property type="match status" value="1"/>
</dbReference>
<accession>A0A3S2VVD8</accession>
<dbReference type="SUPFAM" id="SSF53850">
    <property type="entry name" value="Periplasmic binding protein-like II"/>
    <property type="match status" value="1"/>
</dbReference>
<organism evidence="3 4">
    <name type="scientific">Rubrivivax albus</name>
    <dbReference type="NCBI Taxonomy" id="2499835"/>
    <lineage>
        <taxon>Bacteria</taxon>
        <taxon>Pseudomonadati</taxon>
        <taxon>Pseudomonadota</taxon>
        <taxon>Betaproteobacteria</taxon>
        <taxon>Burkholderiales</taxon>
        <taxon>Sphaerotilaceae</taxon>
        <taxon>Rubrivivax</taxon>
    </lineage>
</organism>
<dbReference type="AlphaFoldDB" id="A0A3S2VVD8"/>
<dbReference type="InterPro" id="IPR042100">
    <property type="entry name" value="Bug_dom1"/>
</dbReference>
<gene>
    <name evidence="3" type="ORF">ENE75_19480</name>
</gene>
<dbReference type="RefSeq" id="WP_128199990.1">
    <property type="nucleotide sequence ID" value="NZ_SACT01000007.1"/>
</dbReference>
<reference evidence="3 4" key="1">
    <citation type="submission" date="2019-01" db="EMBL/GenBank/DDBJ databases">
        <authorList>
            <person name="Chen W.-M."/>
        </authorList>
    </citation>
    <scope>NUCLEOTIDE SEQUENCE [LARGE SCALE GENOMIC DNA]</scope>
    <source>
        <strain evidence="3 4">ICH-3</strain>
    </source>
</reference>
<sequence>MALNNPQRRAVLGALGLAAGWPALAVTARAASTRFPSRAIALWVPWPAGGATDLTLRLLAELASEHLGQKVYTENRAGAGGTLVMPMLQQAAPDGYTIAQMPQPVFRAPWTQHVAWDPIRDTTPIIQISGVTFGIVVPEASPFRTLDDLFEHARANPGRLSIATNGFGTTPHLVLEQLFGARGLKWLHVPYKGTSEQMLAVASGQVMVGVNSNGFAPFVDNGQLRLLATMGAQRSRRWNQVPTLKELGHGIVAESPYGLAGPAGMPAEVVQVLHDAFRAAMQAPAHVAELAKYDQVLAYLGPQDYGRAMRAAYEAERLAVQRLGLARKE</sequence>
<keyword evidence="2" id="KW-0732">Signal</keyword>
<feature type="signal peptide" evidence="2">
    <location>
        <begin position="1"/>
        <end position="25"/>
    </location>
</feature>
<evidence type="ECO:0000313" key="3">
    <source>
        <dbReference type="EMBL" id="RVT49817.1"/>
    </source>
</evidence>
<dbReference type="PIRSF" id="PIRSF017082">
    <property type="entry name" value="YflP"/>
    <property type="match status" value="1"/>
</dbReference>
<dbReference type="Gene3D" id="3.40.190.150">
    <property type="entry name" value="Bordetella uptake gene, domain 1"/>
    <property type="match status" value="1"/>
</dbReference>
<dbReference type="InterPro" id="IPR006311">
    <property type="entry name" value="TAT_signal"/>
</dbReference>
<proteinExistence type="inferred from homology"/>
<comment type="caution">
    <text evidence="3">The sequence shown here is derived from an EMBL/GenBank/DDBJ whole genome shotgun (WGS) entry which is preliminary data.</text>
</comment>
<dbReference type="CDD" id="cd07012">
    <property type="entry name" value="PBP2_Bug_TTT"/>
    <property type="match status" value="1"/>
</dbReference>
<evidence type="ECO:0000256" key="2">
    <source>
        <dbReference type="SAM" id="SignalP"/>
    </source>
</evidence>
<name>A0A3S2VVD8_9BURK</name>
<feature type="chain" id="PRO_5018541703" evidence="2">
    <location>
        <begin position="26"/>
        <end position="329"/>
    </location>
</feature>
<dbReference type="OrthoDB" id="8678477at2"/>
<dbReference type="Proteomes" id="UP000288178">
    <property type="component" value="Unassembled WGS sequence"/>
</dbReference>
<protein>
    <submittedName>
        <fullName evidence="3">Tripartite tricarboxylate transporter substrate binding protein</fullName>
    </submittedName>
</protein>
<dbReference type="PANTHER" id="PTHR42928">
    <property type="entry name" value="TRICARBOXYLATE-BINDING PROTEIN"/>
    <property type="match status" value="1"/>
</dbReference>
<evidence type="ECO:0000313" key="4">
    <source>
        <dbReference type="Proteomes" id="UP000288178"/>
    </source>
</evidence>
<dbReference type="Gene3D" id="3.40.190.10">
    <property type="entry name" value="Periplasmic binding protein-like II"/>
    <property type="match status" value="1"/>
</dbReference>
<keyword evidence="4" id="KW-1185">Reference proteome</keyword>